<dbReference type="Proteomes" id="UP001623348">
    <property type="component" value="Unassembled WGS sequence"/>
</dbReference>
<sequence length="89" mass="9992">MARENGDGGGSWKKQAEDIKKIFEFKETLGTCSEESRSSQSYKEQEQTRQFSGQRGIAPSRIPSSHPGLNNSRDQASTRLQLSSQTHYL</sequence>
<dbReference type="AlphaFoldDB" id="A0ABC9VS15"/>
<name>A0ABC9VS15_GRUJA</name>
<feature type="region of interest" description="Disordered" evidence="1">
    <location>
        <begin position="30"/>
        <end position="89"/>
    </location>
</feature>
<evidence type="ECO:0000256" key="1">
    <source>
        <dbReference type="SAM" id="MobiDB-lite"/>
    </source>
</evidence>
<dbReference type="EMBL" id="BAAFJT010000001">
    <property type="protein sequence ID" value="GAB0175554.1"/>
    <property type="molecule type" value="Genomic_DNA"/>
</dbReference>
<dbReference type="GO" id="GO:0016301">
    <property type="term" value="F:kinase activity"/>
    <property type="evidence" value="ECO:0007669"/>
    <property type="project" value="UniProtKB-KW"/>
</dbReference>
<evidence type="ECO:0000313" key="3">
    <source>
        <dbReference type="Proteomes" id="UP001623348"/>
    </source>
</evidence>
<protein>
    <submittedName>
        <fullName evidence="2">Calcium/calmodulin-dependent protein kinase type 1D</fullName>
    </submittedName>
</protein>
<proteinExistence type="predicted"/>
<reference evidence="2 3" key="1">
    <citation type="submission" date="2024-06" db="EMBL/GenBank/DDBJ databases">
        <title>The draft genome of Grus japonensis, version 3.</title>
        <authorList>
            <person name="Nabeshima K."/>
            <person name="Suzuki S."/>
            <person name="Onuma M."/>
        </authorList>
    </citation>
    <scope>NUCLEOTIDE SEQUENCE [LARGE SCALE GENOMIC DNA]</scope>
    <source>
        <strain evidence="2 3">451A</strain>
    </source>
</reference>
<evidence type="ECO:0000313" key="2">
    <source>
        <dbReference type="EMBL" id="GAB0175554.1"/>
    </source>
</evidence>
<accession>A0ABC9VS15</accession>
<feature type="compositionally biased region" description="Polar residues" evidence="1">
    <location>
        <begin position="30"/>
        <end position="53"/>
    </location>
</feature>
<keyword evidence="3" id="KW-1185">Reference proteome</keyword>
<organism evidence="2 3">
    <name type="scientific">Grus japonensis</name>
    <name type="common">Japanese crane</name>
    <name type="synonym">Red-crowned crane</name>
    <dbReference type="NCBI Taxonomy" id="30415"/>
    <lineage>
        <taxon>Eukaryota</taxon>
        <taxon>Metazoa</taxon>
        <taxon>Chordata</taxon>
        <taxon>Craniata</taxon>
        <taxon>Vertebrata</taxon>
        <taxon>Euteleostomi</taxon>
        <taxon>Archelosauria</taxon>
        <taxon>Archosauria</taxon>
        <taxon>Dinosauria</taxon>
        <taxon>Saurischia</taxon>
        <taxon>Theropoda</taxon>
        <taxon>Coelurosauria</taxon>
        <taxon>Aves</taxon>
        <taxon>Neognathae</taxon>
        <taxon>Neoaves</taxon>
        <taxon>Gruiformes</taxon>
        <taxon>Gruidae</taxon>
        <taxon>Grus</taxon>
    </lineage>
</organism>
<keyword evidence="2" id="KW-0808">Transferase</keyword>
<feature type="compositionally biased region" description="Polar residues" evidence="1">
    <location>
        <begin position="67"/>
        <end position="89"/>
    </location>
</feature>
<comment type="caution">
    <text evidence="2">The sequence shown here is derived from an EMBL/GenBank/DDBJ whole genome shotgun (WGS) entry which is preliminary data.</text>
</comment>
<gene>
    <name evidence="2" type="ORF">GRJ2_000020600</name>
</gene>
<keyword evidence="2" id="KW-0418">Kinase</keyword>